<dbReference type="EMBL" id="BPLR01014717">
    <property type="protein sequence ID" value="GIY70751.1"/>
    <property type="molecule type" value="Genomic_DNA"/>
</dbReference>
<protein>
    <submittedName>
        <fullName evidence="2">Uncharacterized protein</fullName>
    </submittedName>
</protein>
<keyword evidence="3" id="KW-1185">Reference proteome</keyword>
<evidence type="ECO:0000313" key="2">
    <source>
        <dbReference type="EMBL" id="GIY70751.1"/>
    </source>
</evidence>
<reference evidence="2 3" key="1">
    <citation type="submission" date="2021-06" db="EMBL/GenBank/DDBJ databases">
        <title>Caerostris extrusa draft genome.</title>
        <authorList>
            <person name="Kono N."/>
            <person name="Arakawa K."/>
        </authorList>
    </citation>
    <scope>NUCLEOTIDE SEQUENCE [LARGE SCALE GENOMIC DNA]</scope>
</reference>
<gene>
    <name evidence="2" type="ORF">CEXT_603671</name>
</gene>
<evidence type="ECO:0000313" key="3">
    <source>
        <dbReference type="Proteomes" id="UP001054945"/>
    </source>
</evidence>
<feature type="compositionally biased region" description="Basic and acidic residues" evidence="1">
    <location>
        <begin position="61"/>
        <end position="78"/>
    </location>
</feature>
<comment type="caution">
    <text evidence="2">The sequence shown here is derived from an EMBL/GenBank/DDBJ whole genome shotgun (WGS) entry which is preliminary data.</text>
</comment>
<feature type="region of interest" description="Disordered" evidence="1">
    <location>
        <begin position="51"/>
        <end position="78"/>
    </location>
</feature>
<accession>A0AAV4VKT0</accession>
<dbReference type="Proteomes" id="UP001054945">
    <property type="component" value="Unassembled WGS sequence"/>
</dbReference>
<dbReference type="AlphaFoldDB" id="A0AAV4VKT0"/>
<proteinExistence type="predicted"/>
<evidence type="ECO:0000256" key="1">
    <source>
        <dbReference type="SAM" id="MobiDB-lite"/>
    </source>
</evidence>
<organism evidence="2 3">
    <name type="scientific">Caerostris extrusa</name>
    <name type="common">Bark spider</name>
    <name type="synonym">Caerostris bankana</name>
    <dbReference type="NCBI Taxonomy" id="172846"/>
    <lineage>
        <taxon>Eukaryota</taxon>
        <taxon>Metazoa</taxon>
        <taxon>Ecdysozoa</taxon>
        <taxon>Arthropoda</taxon>
        <taxon>Chelicerata</taxon>
        <taxon>Arachnida</taxon>
        <taxon>Araneae</taxon>
        <taxon>Araneomorphae</taxon>
        <taxon>Entelegynae</taxon>
        <taxon>Araneoidea</taxon>
        <taxon>Araneidae</taxon>
        <taxon>Caerostris</taxon>
    </lineage>
</organism>
<name>A0AAV4VKT0_CAEEX</name>
<sequence>MSFLPPSNERSLSNSFTFINRSVRNVIDQQLSLSALRRRLQWTPVDQSVSLPLDPSSGQYEGKRAAEDNEAEIRSWEE</sequence>